<evidence type="ECO:0000313" key="7">
    <source>
        <dbReference type="EMBL" id="SNC63201.1"/>
    </source>
</evidence>
<dbReference type="AlphaFoldDB" id="A0A212TBI8"/>
<dbReference type="GO" id="GO:0035515">
    <property type="term" value="F:oxidative RNA demethylase activity"/>
    <property type="evidence" value="ECO:0007669"/>
    <property type="project" value="TreeGrafter"/>
</dbReference>
<dbReference type="GO" id="GO:0035513">
    <property type="term" value="P:oxidative RNA demethylation"/>
    <property type="evidence" value="ECO:0007669"/>
    <property type="project" value="TreeGrafter"/>
</dbReference>
<keyword evidence="3" id="KW-0560">Oxidoreductase</keyword>
<dbReference type="PANTHER" id="PTHR16557">
    <property type="entry name" value="ALKYLATED DNA REPAIR PROTEIN ALKB-RELATED"/>
    <property type="match status" value="1"/>
</dbReference>
<evidence type="ECO:0000256" key="3">
    <source>
        <dbReference type="ARBA" id="ARBA00023002"/>
    </source>
</evidence>
<dbReference type="InterPro" id="IPR027450">
    <property type="entry name" value="AlkB-like"/>
</dbReference>
<gene>
    <name evidence="7" type="ORF">SAMN05445756_0856</name>
</gene>
<evidence type="ECO:0000256" key="2">
    <source>
        <dbReference type="ARBA" id="ARBA00022964"/>
    </source>
</evidence>
<feature type="binding site" evidence="5">
    <location>
        <position position="192"/>
    </location>
    <ligand>
        <name>Fe cation</name>
        <dbReference type="ChEBI" id="CHEBI:24875"/>
        <note>catalytic</note>
    </ligand>
</feature>
<dbReference type="InterPro" id="IPR005123">
    <property type="entry name" value="Oxoglu/Fe-dep_dioxygenase_dom"/>
</dbReference>
<feature type="domain" description="Fe2OG dioxygenase" evidence="6">
    <location>
        <begin position="118"/>
        <end position="221"/>
    </location>
</feature>
<dbReference type="InterPro" id="IPR037151">
    <property type="entry name" value="AlkB-like_sf"/>
</dbReference>
<name>A0A212TBI8_9MICO</name>
<dbReference type="GO" id="GO:0035516">
    <property type="term" value="F:broad specificity oxidative DNA demethylase activity"/>
    <property type="evidence" value="ECO:0007669"/>
    <property type="project" value="TreeGrafter"/>
</dbReference>
<protein>
    <submittedName>
        <fullName evidence="7">Alkylated DNA repair protein (DNA oxidative demethylase)</fullName>
    </submittedName>
</protein>
<feature type="binding site" evidence="5">
    <location>
        <position position="138"/>
    </location>
    <ligand>
        <name>Fe cation</name>
        <dbReference type="ChEBI" id="CHEBI:24875"/>
        <note>catalytic</note>
    </ligand>
</feature>
<dbReference type="PROSITE" id="PS51471">
    <property type="entry name" value="FE2OG_OXY"/>
    <property type="match status" value="1"/>
</dbReference>
<dbReference type="EMBL" id="FYEZ01000001">
    <property type="protein sequence ID" value="SNC63201.1"/>
    <property type="molecule type" value="Genomic_DNA"/>
</dbReference>
<evidence type="ECO:0000256" key="5">
    <source>
        <dbReference type="PIRSR" id="PIRSR604574-2"/>
    </source>
</evidence>
<evidence type="ECO:0000256" key="4">
    <source>
        <dbReference type="ARBA" id="ARBA00023004"/>
    </source>
</evidence>
<dbReference type="RefSeq" id="WP_088817787.1">
    <property type="nucleotide sequence ID" value="NZ_FYEZ01000001.1"/>
</dbReference>
<evidence type="ECO:0000259" key="6">
    <source>
        <dbReference type="PROSITE" id="PS51471"/>
    </source>
</evidence>
<keyword evidence="4 5" id="KW-0408">Iron</keyword>
<accession>A0A212TBI8</accession>
<dbReference type="GO" id="GO:0032259">
    <property type="term" value="P:methylation"/>
    <property type="evidence" value="ECO:0007669"/>
    <property type="project" value="UniProtKB-KW"/>
</dbReference>
<dbReference type="InterPro" id="IPR004574">
    <property type="entry name" value="Alkb"/>
</dbReference>
<keyword evidence="8" id="KW-1185">Reference proteome</keyword>
<evidence type="ECO:0000256" key="1">
    <source>
        <dbReference type="ARBA" id="ARBA00022723"/>
    </source>
</evidence>
<dbReference type="Proteomes" id="UP000198122">
    <property type="component" value="Unassembled WGS sequence"/>
</dbReference>
<dbReference type="GO" id="GO:0008168">
    <property type="term" value="F:methyltransferase activity"/>
    <property type="evidence" value="ECO:0007669"/>
    <property type="project" value="UniProtKB-KW"/>
</dbReference>
<comment type="cofactor">
    <cofactor evidence="5">
        <name>Fe(2+)</name>
        <dbReference type="ChEBI" id="CHEBI:29033"/>
    </cofactor>
    <text evidence="5">Binds 1 Fe(2+) ion per subunit.</text>
</comment>
<dbReference type="Gene3D" id="2.60.120.590">
    <property type="entry name" value="Alpha-ketoglutarate-dependent dioxygenase AlkB-like"/>
    <property type="match status" value="1"/>
</dbReference>
<evidence type="ECO:0000313" key="8">
    <source>
        <dbReference type="Proteomes" id="UP000198122"/>
    </source>
</evidence>
<dbReference type="PANTHER" id="PTHR16557:SF2">
    <property type="entry name" value="NUCLEIC ACID DIOXYGENASE ALKBH1"/>
    <property type="match status" value="1"/>
</dbReference>
<reference evidence="7 8" key="1">
    <citation type="submission" date="2017-06" db="EMBL/GenBank/DDBJ databases">
        <authorList>
            <person name="Kim H.J."/>
            <person name="Triplett B.A."/>
        </authorList>
    </citation>
    <scope>NUCLEOTIDE SEQUENCE [LARGE SCALE GENOMIC DNA]</scope>
    <source>
        <strain evidence="7 8">DSM 22179</strain>
    </source>
</reference>
<dbReference type="OrthoDB" id="9796932at2"/>
<dbReference type="GO" id="GO:0008198">
    <property type="term" value="F:ferrous iron binding"/>
    <property type="evidence" value="ECO:0007669"/>
    <property type="project" value="TreeGrafter"/>
</dbReference>
<feature type="binding site" evidence="5">
    <location>
        <position position="136"/>
    </location>
    <ligand>
        <name>Fe cation</name>
        <dbReference type="ChEBI" id="CHEBI:24875"/>
        <note>catalytic</note>
    </ligand>
</feature>
<keyword evidence="2" id="KW-0223">Dioxygenase</keyword>
<dbReference type="SUPFAM" id="SSF51197">
    <property type="entry name" value="Clavaminate synthase-like"/>
    <property type="match status" value="1"/>
</dbReference>
<dbReference type="GO" id="GO:0005737">
    <property type="term" value="C:cytoplasm"/>
    <property type="evidence" value="ECO:0007669"/>
    <property type="project" value="TreeGrafter"/>
</dbReference>
<sequence length="230" mass="24730">MGALFGDDLLPRSPQEIAPGCQWVPGWLTERQQTWLVEQHPRWAAGPVPAHRPEVRGGRMTVAMVPFGWVWTSTGMARVAEQGAPGARPLPVPEWMQRVYRRALAAAGFDAWHATGVVPDAALLNHYAPGASMGMHRDADEPSEAPVVSLSVGDACTFRFGNTETRTRPWTDLRLESGDLVVFGGSARRAYHGVPAIHTGTAPAPVAAAMARVGLTGRLNLTLRVSGLES</sequence>
<proteinExistence type="predicted"/>
<keyword evidence="7" id="KW-0808">Transferase</keyword>
<keyword evidence="1 5" id="KW-0479">Metal-binding</keyword>
<keyword evidence="7" id="KW-0489">Methyltransferase</keyword>
<dbReference type="Pfam" id="PF13532">
    <property type="entry name" value="2OG-FeII_Oxy_2"/>
    <property type="match status" value="1"/>
</dbReference>
<organism evidence="7 8">
    <name type="scientific">Kytococcus aerolatus</name>
    <dbReference type="NCBI Taxonomy" id="592308"/>
    <lineage>
        <taxon>Bacteria</taxon>
        <taxon>Bacillati</taxon>
        <taxon>Actinomycetota</taxon>
        <taxon>Actinomycetes</taxon>
        <taxon>Micrococcales</taxon>
        <taxon>Kytococcaceae</taxon>
        <taxon>Kytococcus</taxon>
    </lineage>
</organism>